<gene>
    <name evidence="1" type="ORF">DFP82_101496</name>
</gene>
<dbReference type="NCBIfam" id="NF033831">
    <property type="entry name" value="sce7725_fam"/>
    <property type="match status" value="1"/>
</dbReference>
<name>A0A2V4ULT8_9GAMM</name>
<dbReference type="RefSeq" id="WP_110922127.1">
    <property type="nucleotide sequence ID" value="NZ_QJSU01000001.1"/>
</dbReference>
<dbReference type="AlphaFoldDB" id="A0A2V4ULT8"/>
<accession>A0A2V4ULT8</accession>
<protein>
    <recommendedName>
        <fullName evidence="3">Sce7725 family protein</fullName>
    </recommendedName>
</protein>
<dbReference type="Proteomes" id="UP000247746">
    <property type="component" value="Unassembled WGS sequence"/>
</dbReference>
<reference evidence="1 2" key="1">
    <citation type="submission" date="2018-06" db="EMBL/GenBank/DDBJ databases">
        <title>Genomic Encyclopedia of Type Strains, Phase III (KMG-III): the genomes of soil and plant-associated and newly described type strains.</title>
        <authorList>
            <person name="Whitman W."/>
        </authorList>
    </citation>
    <scope>NUCLEOTIDE SEQUENCE [LARGE SCALE GENOMIC DNA]</scope>
    <source>
        <strain evidence="1 2">CECT 5889</strain>
    </source>
</reference>
<sequence>MYFPYLRGKQNELAALKEVVSRLKVDKVYPVVEPVKSNTKPLLKTISILNDNGIIPHIIVNPEVGDLATDSPDHLYNTISKESVKFVPCIRLNNQNITNTQTFLNQLIDRGLEFSLLLQEDILSNINSFTAKARANLIIDQSRYSHTFANLIPNCVIISSSFPTKDKNANYNSIPQFFSDAHITYKVPLVQNQIGFGDYLIIDNAWSTNGGPAYVVALHITYIENSNLNMYVKHSLSITNPSSQSDIAGKFQEALNEMIQFANQTPSLDQNTLGFQEYIDIHKRKSFHALGIPKKLSMMHHMETISNYL</sequence>
<organism evidence="1 2">
    <name type="scientific">Psychrobacter fozii</name>
    <dbReference type="NCBI Taxonomy" id="198480"/>
    <lineage>
        <taxon>Bacteria</taxon>
        <taxon>Pseudomonadati</taxon>
        <taxon>Pseudomonadota</taxon>
        <taxon>Gammaproteobacteria</taxon>
        <taxon>Moraxellales</taxon>
        <taxon>Moraxellaceae</taxon>
        <taxon>Psychrobacter</taxon>
    </lineage>
</organism>
<dbReference type="EMBL" id="QJSU01000001">
    <property type="protein sequence ID" value="PYE41173.1"/>
    <property type="molecule type" value="Genomic_DNA"/>
</dbReference>
<dbReference type="OrthoDB" id="8910160at2"/>
<proteinExistence type="predicted"/>
<comment type="caution">
    <text evidence="1">The sequence shown here is derived from an EMBL/GenBank/DDBJ whole genome shotgun (WGS) entry which is preliminary data.</text>
</comment>
<evidence type="ECO:0000313" key="1">
    <source>
        <dbReference type="EMBL" id="PYE41173.1"/>
    </source>
</evidence>
<evidence type="ECO:0000313" key="2">
    <source>
        <dbReference type="Proteomes" id="UP000247746"/>
    </source>
</evidence>
<dbReference type="InterPro" id="IPR047727">
    <property type="entry name" value="Sce7725-like"/>
</dbReference>
<keyword evidence="2" id="KW-1185">Reference proteome</keyword>
<evidence type="ECO:0008006" key="3">
    <source>
        <dbReference type="Google" id="ProtNLM"/>
    </source>
</evidence>